<sequence length="107" mass="11988">MQRGTSPPTIQCPPNSPYARFFSNRTEPEQRGKMVPPRKHEAVNQDDTDIIAQITQLPSKTDLADLFQKLEESFGVKYSAVSSEVQHLGDRVQALEDEGGDLRAEMD</sequence>
<evidence type="ECO:0000313" key="2">
    <source>
        <dbReference type="EMBL" id="CAH2301756.1"/>
    </source>
</evidence>
<protein>
    <submittedName>
        <fullName evidence="2">Uncharacterized protein</fullName>
    </submittedName>
</protein>
<evidence type="ECO:0000256" key="1">
    <source>
        <dbReference type="SAM" id="MobiDB-lite"/>
    </source>
</evidence>
<feature type="region of interest" description="Disordered" evidence="1">
    <location>
        <begin position="1"/>
        <end position="42"/>
    </location>
</feature>
<keyword evidence="3" id="KW-1185">Reference proteome</keyword>
<dbReference type="Proteomes" id="UP001295444">
    <property type="component" value="Chromosome 06"/>
</dbReference>
<name>A0AAD1SLX3_PELCU</name>
<organism evidence="2 3">
    <name type="scientific">Pelobates cultripes</name>
    <name type="common">Western spadefoot toad</name>
    <dbReference type="NCBI Taxonomy" id="61616"/>
    <lineage>
        <taxon>Eukaryota</taxon>
        <taxon>Metazoa</taxon>
        <taxon>Chordata</taxon>
        <taxon>Craniata</taxon>
        <taxon>Vertebrata</taxon>
        <taxon>Euteleostomi</taxon>
        <taxon>Amphibia</taxon>
        <taxon>Batrachia</taxon>
        <taxon>Anura</taxon>
        <taxon>Pelobatoidea</taxon>
        <taxon>Pelobatidae</taxon>
        <taxon>Pelobates</taxon>
    </lineage>
</organism>
<reference evidence="2" key="1">
    <citation type="submission" date="2022-03" db="EMBL/GenBank/DDBJ databases">
        <authorList>
            <person name="Alioto T."/>
            <person name="Alioto T."/>
            <person name="Gomez Garrido J."/>
        </authorList>
    </citation>
    <scope>NUCLEOTIDE SEQUENCE</scope>
</reference>
<feature type="compositionally biased region" description="Basic and acidic residues" evidence="1">
    <location>
        <begin position="26"/>
        <end position="42"/>
    </location>
</feature>
<evidence type="ECO:0000313" key="3">
    <source>
        <dbReference type="Proteomes" id="UP001295444"/>
    </source>
</evidence>
<accession>A0AAD1SLX3</accession>
<proteinExistence type="predicted"/>
<gene>
    <name evidence="2" type="ORF">PECUL_23A049653</name>
</gene>
<dbReference type="EMBL" id="OW240917">
    <property type="protein sequence ID" value="CAH2301756.1"/>
    <property type="molecule type" value="Genomic_DNA"/>
</dbReference>
<dbReference type="AlphaFoldDB" id="A0AAD1SLX3"/>